<organism evidence="1 2">
    <name type="scientific">Mycena alexandri</name>
    <dbReference type="NCBI Taxonomy" id="1745969"/>
    <lineage>
        <taxon>Eukaryota</taxon>
        <taxon>Fungi</taxon>
        <taxon>Dikarya</taxon>
        <taxon>Basidiomycota</taxon>
        <taxon>Agaricomycotina</taxon>
        <taxon>Agaricomycetes</taxon>
        <taxon>Agaricomycetidae</taxon>
        <taxon>Agaricales</taxon>
        <taxon>Marasmiineae</taxon>
        <taxon>Mycenaceae</taxon>
        <taxon>Mycena</taxon>
    </lineage>
</organism>
<dbReference type="EMBL" id="JARJCM010000076">
    <property type="protein sequence ID" value="KAJ7032105.1"/>
    <property type="molecule type" value="Genomic_DNA"/>
</dbReference>
<evidence type="ECO:0000313" key="2">
    <source>
        <dbReference type="Proteomes" id="UP001218188"/>
    </source>
</evidence>
<proteinExistence type="predicted"/>
<accession>A0AAD6X199</accession>
<dbReference type="Proteomes" id="UP001218188">
    <property type="component" value="Unassembled WGS sequence"/>
</dbReference>
<sequence>MQRRGFALVDILNPQLETPTQALSGPRTNLVDVQPQLSRLAQISFGNSEVHAPLSVQQNLCVALEYLENQLPGLDCHRTGSIPDMSHEHHPPAIEIEIKRSTNVVINRQTTLETLYEYPRGYILEYPETSSTGCIGHLFHMDPNDWQDPTLNIAYSRGGCMGAESLGETFDAQGNEIQCFERHSTCEGSKICPNGNIDELSAPHTKASRADVQERLRKDREERLQYTSPSRHVFLKTLAYITAIQKLGCSRPLFEATGNFSATEEEMKDARELYLFQTQRGYRMTDGICEGRVVFDYGEDGRPYIRFMYSTVLMSAQFTVASIIIQKQTKIISMMVQSAMGPITLNTLKLYSAGMNRKRSRLRRPLSTLVTGP</sequence>
<name>A0AAD6X199_9AGAR</name>
<protein>
    <submittedName>
        <fullName evidence="1">Uncharacterized protein</fullName>
    </submittedName>
</protein>
<comment type="caution">
    <text evidence="1">The sequence shown here is derived from an EMBL/GenBank/DDBJ whole genome shotgun (WGS) entry which is preliminary data.</text>
</comment>
<gene>
    <name evidence="1" type="ORF">C8F04DRAFT_1185343</name>
</gene>
<dbReference type="AlphaFoldDB" id="A0AAD6X199"/>
<reference evidence="1" key="1">
    <citation type="submission" date="2023-03" db="EMBL/GenBank/DDBJ databases">
        <title>Massive genome expansion in bonnet fungi (Mycena s.s.) driven by repeated elements and novel gene families across ecological guilds.</title>
        <authorList>
            <consortium name="Lawrence Berkeley National Laboratory"/>
            <person name="Harder C.B."/>
            <person name="Miyauchi S."/>
            <person name="Viragh M."/>
            <person name="Kuo A."/>
            <person name="Thoen E."/>
            <person name="Andreopoulos B."/>
            <person name="Lu D."/>
            <person name="Skrede I."/>
            <person name="Drula E."/>
            <person name="Henrissat B."/>
            <person name="Morin E."/>
            <person name="Kohler A."/>
            <person name="Barry K."/>
            <person name="LaButti K."/>
            <person name="Morin E."/>
            <person name="Salamov A."/>
            <person name="Lipzen A."/>
            <person name="Mereny Z."/>
            <person name="Hegedus B."/>
            <person name="Baldrian P."/>
            <person name="Stursova M."/>
            <person name="Weitz H."/>
            <person name="Taylor A."/>
            <person name="Grigoriev I.V."/>
            <person name="Nagy L.G."/>
            <person name="Martin F."/>
            <person name="Kauserud H."/>
        </authorList>
    </citation>
    <scope>NUCLEOTIDE SEQUENCE</scope>
    <source>
        <strain evidence="1">CBHHK200</strain>
    </source>
</reference>
<keyword evidence="2" id="KW-1185">Reference proteome</keyword>
<evidence type="ECO:0000313" key="1">
    <source>
        <dbReference type="EMBL" id="KAJ7032105.1"/>
    </source>
</evidence>